<gene>
    <name evidence="2" type="ORF">K227x_45070</name>
</gene>
<accession>A0A517NG40</accession>
<feature type="transmembrane region" description="Helical" evidence="1">
    <location>
        <begin position="61"/>
        <end position="81"/>
    </location>
</feature>
<dbReference type="RefSeq" id="WP_145172557.1">
    <property type="nucleotide sequence ID" value="NZ_CP036525.1"/>
</dbReference>
<evidence type="ECO:0000313" key="2">
    <source>
        <dbReference type="EMBL" id="QDT06100.1"/>
    </source>
</evidence>
<keyword evidence="1" id="KW-1133">Transmembrane helix</keyword>
<name>A0A517NG40_9BACT</name>
<feature type="transmembrane region" description="Helical" evidence="1">
    <location>
        <begin position="12"/>
        <end position="41"/>
    </location>
</feature>
<keyword evidence="3" id="KW-1185">Reference proteome</keyword>
<dbReference type="EMBL" id="CP036525">
    <property type="protein sequence ID" value="QDT06100.1"/>
    <property type="molecule type" value="Genomic_DNA"/>
</dbReference>
<keyword evidence="1" id="KW-0472">Membrane</keyword>
<dbReference type="Proteomes" id="UP000318538">
    <property type="component" value="Chromosome"/>
</dbReference>
<keyword evidence="1" id="KW-0812">Transmembrane</keyword>
<evidence type="ECO:0000256" key="1">
    <source>
        <dbReference type="SAM" id="Phobius"/>
    </source>
</evidence>
<organism evidence="2 3">
    <name type="scientific">Rubripirellula lacrimiformis</name>
    <dbReference type="NCBI Taxonomy" id="1930273"/>
    <lineage>
        <taxon>Bacteria</taxon>
        <taxon>Pseudomonadati</taxon>
        <taxon>Planctomycetota</taxon>
        <taxon>Planctomycetia</taxon>
        <taxon>Pirellulales</taxon>
        <taxon>Pirellulaceae</taxon>
        <taxon>Rubripirellula</taxon>
    </lineage>
</organism>
<protein>
    <submittedName>
        <fullName evidence="2">Uncharacterized protein</fullName>
    </submittedName>
</protein>
<sequence>MSFRSTSDERSSVSAGCVFALGSALITSLMLFVNGSLVMAVISAMQRSGPDWANHAQLSQFLLYTLPVVLVVIEWMMIDYLRTRFSRRRS</sequence>
<reference evidence="2 3" key="1">
    <citation type="submission" date="2019-02" db="EMBL/GenBank/DDBJ databases">
        <title>Deep-cultivation of Planctomycetes and their phenomic and genomic characterization uncovers novel biology.</title>
        <authorList>
            <person name="Wiegand S."/>
            <person name="Jogler M."/>
            <person name="Boedeker C."/>
            <person name="Pinto D."/>
            <person name="Vollmers J."/>
            <person name="Rivas-Marin E."/>
            <person name="Kohn T."/>
            <person name="Peeters S.H."/>
            <person name="Heuer A."/>
            <person name="Rast P."/>
            <person name="Oberbeckmann S."/>
            <person name="Bunk B."/>
            <person name="Jeske O."/>
            <person name="Meyerdierks A."/>
            <person name="Storesund J.E."/>
            <person name="Kallscheuer N."/>
            <person name="Luecker S."/>
            <person name="Lage O.M."/>
            <person name="Pohl T."/>
            <person name="Merkel B.J."/>
            <person name="Hornburger P."/>
            <person name="Mueller R.-W."/>
            <person name="Bruemmer F."/>
            <person name="Labrenz M."/>
            <person name="Spormann A.M."/>
            <person name="Op den Camp H."/>
            <person name="Overmann J."/>
            <person name="Amann R."/>
            <person name="Jetten M.S.M."/>
            <person name="Mascher T."/>
            <person name="Medema M.H."/>
            <person name="Devos D.P."/>
            <person name="Kaster A.-K."/>
            <person name="Ovreas L."/>
            <person name="Rohde M."/>
            <person name="Galperin M.Y."/>
            <person name="Jogler C."/>
        </authorList>
    </citation>
    <scope>NUCLEOTIDE SEQUENCE [LARGE SCALE GENOMIC DNA]</scope>
    <source>
        <strain evidence="2 3">K22_7</strain>
    </source>
</reference>
<proteinExistence type="predicted"/>
<dbReference type="KEGG" id="rlc:K227x_45070"/>
<evidence type="ECO:0000313" key="3">
    <source>
        <dbReference type="Proteomes" id="UP000318538"/>
    </source>
</evidence>
<dbReference type="OrthoDB" id="281780at2"/>
<dbReference type="AlphaFoldDB" id="A0A517NG40"/>